<protein>
    <recommendedName>
        <fullName evidence="5">Aldehyde dehydrogenase domain-containing protein</fullName>
    </recommendedName>
</protein>
<dbReference type="EMBL" id="AGZD01000012">
    <property type="protein sequence ID" value="EKB53480.1"/>
    <property type="molecule type" value="Genomic_DNA"/>
</dbReference>
<feature type="active site" evidence="3">
    <location>
        <position position="303"/>
    </location>
</feature>
<accession>K1LAH1</accession>
<dbReference type="InterPro" id="IPR016161">
    <property type="entry name" value="Ald_DH/histidinol_DH"/>
</dbReference>
<dbReference type="FunFam" id="3.40.605.10:FF:000007">
    <property type="entry name" value="NAD/NADP-dependent betaine aldehyde dehydrogenase"/>
    <property type="match status" value="1"/>
</dbReference>
<evidence type="ECO:0000313" key="7">
    <source>
        <dbReference type="Proteomes" id="UP000004465"/>
    </source>
</evidence>
<dbReference type="AlphaFoldDB" id="K1LAH1"/>
<evidence type="ECO:0000256" key="1">
    <source>
        <dbReference type="ARBA" id="ARBA00009986"/>
    </source>
</evidence>
<dbReference type="PATRIC" id="fig|883111.3.peg.1578"/>
<dbReference type="CDD" id="cd07138">
    <property type="entry name" value="ALDH_CddD_SSP0762"/>
    <property type="match status" value="1"/>
</dbReference>
<sequence>MMCTLYLTAFDRVIRHWMKILVNYKCVSMISKNKKEVREDNPIEDLKKLNVDRQANGGIMKFEKLYINGEYVDSTSGEFIEVENPATNEIIGRVPRGNAEDVEKAALAAKEAFKTFSLTSFDERIEIMKKFAAYLKENLDEIAELITKELGSPIKFSKKTHVQSQINRVEKYINIVKDYEFSRRDGGALIVKEPAGVVGCLTPWNYPLGQIIQKIVFAILAGNTIVLKPSQQTPLVAYYVVDGLEKAGLPKGVLNLVTGVGGEVGNAIATSKYIDVISFTGSTKGGSEVAKLAQETVKRTTLELGGKSPAIFLDKENLELGVKQLLAIVIENTGQTCSAWSRAIVLESVREEFEAEIKKQFPDFKVGDPNDRNSIAGPLASKKQYDKVTDYIEKGKEIADVLIEGNYDFPEKGYYVNPIVFNDVKNDAVIARDEIFGPVLCVIYVKDKKEAIEVANDTDYGLSGAVFGNQEEALEVAKLVRTGTITVNDGPGEIGTPFGGYKLSGYGREGGIEGLEEYLETKTINVRA</sequence>
<keyword evidence="7" id="KW-1185">Reference proteome</keyword>
<dbReference type="Pfam" id="PF00171">
    <property type="entry name" value="Aldedh"/>
    <property type="match status" value="1"/>
</dbReference>
<evidence type="ECO:0000256" key="3">
    <source>
        <dbReference type="PROSITE-ProRule" id="PRU10007"/>
    </source>
</evidence>
<reference evidence="6 7" key="1">
    <citation type="submission" date="2012-07" db="EMBL/GenBank/DDBJ databases">
        <title>The Genome Sequence of Facklamia hominis CCUG 36813.</title>
        <authorList>
            <consortium name="The Broad Institute Genome Sequencing Platform"/>
            <person name="Earl A."/>
            <person name="Ward D."/>
            <person name="Feldgarden M."/>
            <person name="Gevers D."/>
            <person name="Huys G."/>
            <person name="Walker B."/>
            <person name="Young S.K."/>
            <person name="Zeng Q."/>
            <person name="Gargeya S."/>
            <person name="Fitzgerald M."/>
            <person name="Haas B."/>
            <person name="Abouelleil A."/>
            <person name="Alvarado L."/>
            <person name="Arachchi H.M."/>
            <person name="Berlin A.M."/>
            <person name="Chapman S.B."/>
            <person name="Goldberg J."/>
            <person name="Griggs A."/>
            <person name="Gujja S."/>
            <person name="Hansen M."/>
            <person name="Howarth C."/>
            <person name="Imamovic A."/>
            <person name="Larimer J."/>
            <person name="McCowen C."/>
            <person name="Montmayeur A."/>
            <person name="Murphy C."/>
            <person name="Neiman D."/>
            <person name="Pearson M."/>
            <person name="Priest M."/>
            <person name="Roberts A."/>
            <person name="Saif S."/>
            <person name="Shea T."/>
            <person name="Sisk P."/>
            <person name="Sykes S."/>
            <person name="Wortman J."/>
            <person name="Nusbaum C."/>
            <person name="Birren B."/>
        </authorList>
    </citation>
    <scope>NUCLEOTIDE SEQUENCE [LARGE SCALE GENOMIC DNA]</scope>
    <source>
        <strain evidence="6 7">CCUG 36813</strain>
    </source>
</reference>
<keyword evidence="2 4" id="KW-0560">Oxidoreductase</keyword>
<dbReference type="GO" id="GO:0016620">
    <property type="term" value="F:oxidoreductase activity, acting on the aldehyde or oxo group of donors, NAD or NADP as acceptor"/>
    <property type="evidence" value="ECO:0007669"/>
    <property type="project" value="InterPro"/>
</dbReference>
<name>K1LAH1_9LACT</name>
<evidence type="ECO:0000256" key="2">
    <source>
        <dbReference type="ARBA" id="ARBA00023002"/>
    </source>
</evidence>
<dbReference type="InterPro" id="IPR016163">
    <property type="entry name" value="Ald_DH_C"/>
</dbReference>
<dbReference type="SUPFAM" id="SSF53720">
    <property type="entry name" value="ALDH-like"/>
    <property type="match status" value="1"/>
</dbReference>
<dbReference type="PROSITE" id="PS00687">
    <property type="entry name" value="ALDEHYDE_DEHYDR_GLU"/>
    <property type="match status" value="1"/>
</dbReference>
<organism evidence="6 7">
    <name type="scientific">Facklamia hominis CCUG 36813</name>
    <dbReference type="NCBI Taxonomy" id="883111"/>
    <lineage>
        <taxon>Bacteria</taxon>
        <taxon>Bacillati</taxon>
        <taxon>Bacillota</taxon>
        <taxon>Bacilli</taxon>
        <taxon>Lactobacillales</taxon>
        <taxon>Aerococcaceae</taxon>
        <taxon>Facklamia</taxon>
    </lineage>
</organism>
<dbReference type="HOGENOM" id="CLU_005391_0_2_9"/>
<dbReference type="InterPro" id="IPR029510">
    <property type="entry name" value="Ald_DH_CS_GLU"/>
</dbReference>
<comment type="caution">
    <text evidence="6">The sequence shown here is derived from an EMBL/GenBank/DDBJ whole genome shotgun (WGS) entry which is preliminary data.</text>
</comment>
<evidence type="ECO:0000259" key="5">
    <source>
        <dbReference type="Pfam" id="PF00171"/>
    </source>
</evidence>
<dbReference type="InterPro" id="IPR015590">
    <property type="entry name" value="Aldehyde_DH_dom"/>
</dbReference>
<dbReference type="Gene3D" id="3.40.605.10">
    <property type="entry name" value="Aldehyde Dehydrogenase, Chain A, domain 1"/>
    <property type="match status" value="1"/>
</dbReference>
<dbReference type="Gene3D" id="3.40.309.10">
    <property type="entry name" value="Aldehyde Dehydrogenase, Chain A, domain 2"/>
    <property type="match status" value="1"/>
</dbReference>
<comment type="similarity">
    <text evidence="1 4">Belongs to the aldehyde dehydrogenase family.</text>
</comment>
<dbReference type="STRING" id="883111.HMPREF9706_01558"/>
<evidence type="ECO:0000256" key="4">
    <source>
        <dbReference type="RuleBase" id="RU003345"/>
    </source>
</evidence>
<feature type="domain" description="Aldehyde dehydrogenase" evidence="5">
    <location>
        <begin position="71"/>
        <end position="524"/>
    </location>
</feature>
<dbReference type="InterPro" id="IPR016162">
    <property type="entry name" value="Ald_DH_N"/>
</dbReference>
<dbReference type="PANTHER" id="PTHR42804:SF1">
    <property type="entry name" value="ALDEHYDE DEHYDROGENASE-RELATED"/>
    <property type="match status" value="1"/>
</dbReference>
<gene>
    <name evidence="6" type="ORF">HMPREF9706_01558</name>
</gene>
<dbReference type="Proteomes" id="UP000004465">
    <property type="component" value="Unassembled WGS sequence"/>
</dbReference>
<proteinExistence type="inferred from homology"/>
<evidence type="ECO:0000313" key="6">
    <source>
        <dbReference type="EMBL" id="EKB53480.1"/>
    </source>
</evidence>
<dbReference type="PANTHER" id="PTHR42804">
    <property type="entry name" value="ALDEHYDE DEHYDROGENASE"/>
    <property type="match status" value="1"/>
</dbReference>